<feature type="disulfide bond" evidence="11">
    <location>
        <begin position="6"/>
        <end position="11"/>
    </location>
</feature>
<comment type="cofactor">
    <cofactor evidence="2">
        <name>heme b</name>
        <dbReference type="ChEBI" id="CHEBI:60344"/>
    </cofactor>
</comment>
<reference evidence="14 15" key="1">
    <citation type="journal article" date="2018" name="Mol. Plant">
        <title>The genome of Artemisia annua provides insight into the evolution of Asteraceae family and artemisinin biosynthesis.</title>
        <authorList>
            <person name="Shen Q."/>
            <person name="Zhang L."/>
            <person name="Liao Z."/>
            <person name="Wang S."/>
            <person name="Yan T."/>
            <person name="Shi P."/>
            <person name="Liu M."/>
            <person name="Fu X."/>
            <person name="Pan Q."/>
            <person name="Wang Y."/>
            <person name="Lv Z."/>
            <person name="Lu X."/>
            <person name="Zhang F."/>
            <person name="Jiang W."/>
            <person name="Ma Y."/>
            <person name="Chen M."/>
            <person name="Hao X."/>
            <person name="Li L."/>
            <person name="Tang Y."/>
            <person name="Lv G."/>
            <person name="Zhou Y."/>
            <person name="Sun X."/>
            <person name="Brodelius P.E."/>
            <person name="Rose J.K.C."/>
            <person name="Tang K."/>
        </authorList>
    </citation>
    <scope>NUCLEOTIDE SEQUENCE [LARGE SCALE GENOMIC DNA]</scope>
    <source>
        <strain evidence="15">cv. Huhao1</strain>
        <tissue evidence="14">Leaf</tissue>
    </source>
</reference>
<evidence type="ECO:0000256" key="2">
    <source>
        <dbReference type="ARBA" id="ARBA00001970"/>
    </source>
</evidence>
<evidence type="ECO:0000256" key="12">
    <source>
        <dbReference type="RuleBase" id="RU004241"/>
    </source>
</evidence>
<name>A0A2U1LTX0_ARTAN</name>
<dbReference type="SUPFAM" id="SSF48113">
    <property type="entry name" value="Heme-dependent peroxidases"/>
    <property type="match status" value="1"/>
</dbReference>
<dbReference type="InterPro" id="IPR002016">
    <property type="entry name" value="Haem_peroxidase"/>
</dbReference>
<evidence type="ECO:0000256" key="8">
    <source>
        <dbReference type="ARBA" id="ARBA00023004"/>
    </source>
</evidence>
<dbReference type="OrthoDB" id="2113341at2759"/>
<dbReference type="GO" id="GO:0006979">
    <property type="term" value="P:response to oxidative stress"/>
    <property type="evidence" value="ECO:0007669"/>
    <property type="project" value="InterPro"/>
</dbReference>
<keyword evidence="5" id="KW-0349">Heme</keyword>
<dbReference type="PROSITE" id="PS50873">
    <property type="entry name" value="PEROXIDASE_4"/>
    <property type="match status" value="1"/>
</dbReference>
<dbReference type="InterPro" id="IPR000823">
    <property type="entry name" value="Peroxidase_pln"/>
</dbReference>
<feature type="binding site" evidence="10">
    <location>
        <position position="8"/>
    </location>
    <ligand>
        <name>Ca(2+)</name>
        <dbReference type="ChEBI" id="CHEBI:29108"/>
        <label>1</label>
    </ligand>
</feature>
<evidence type="ECO:0000256" key="6">
    <source>
        <dbReference type="ARBA" id="ARBA00022723"/>
    </source>
</evidence>
<dbReference type="EC" id="1.11.1.7" evidence="3"/>
<dbReference type="Pfam" id="PF00141">
    <property type="entry name" value="peroxidase"/>
    <property type="match status" value="1"/>
</dbReference>
<evidence type="ECO:0000256" key="7">
    <source>
        <dbReference type="ARBA" id="ARBA00023002"/>
    </source>
</evidence>
<feature type="binding site" evidence="10">
    <location>
        <position position="5"/>
    </location>
    <ligand>
        <name>Ca(2+)</name>
        <dbReference type="ChEBI" id="CHEBI:29108"/>
        <label>1</label>
    </ligand>
</feature>
<keyword evidence="8" id="KW-0408">Iron</keyword>
<comment type="similarity">
    <text evidence="12">Belongs to the peroxidase family.</text>
</comment>
<dbReference type="GO" id="GO:0020037">
    <property type="term" value="F:heme binding"/>
    <property type="evidence" value="ECO:0007669"/>
    <property type="project" value="InterPro"/>
</dbReference>
<keyword evidence="7" id="KW-0560">Oxidoreductase</keyword>
<dbReference type="AlphaFoldDB" id="A0A2U1LTX0"/>
<dbReference type="GO" id="GO:0140825">
    <property type="term" value="F:lactoperoxidase activity"/>
    <property type="evidence" value="ECO:0007669"/>
    <property type="project" value="UniProtKB-EC"/>
</dbReference>
<evidence type="ECO:0000256" key="11">
    <source>
        <dbReference type="PIRSR" id="PIRSR600823-5"/>
    </source>
</evidence>
<evidence type="ECO:0000256" key="10">
    <source>
        <dbReference type="PIRSR" id="PIRSR600823-3"/>
    </source>
</evidence>
<feature type="binding site" evidence="10">
    <location>
        <position position="23"/>
    </location>
    <ligand>
        <name>Ca(2+)</name>
        <dbReference type="ChEBI" id="CHEBI:29108"/>
        <label>1</label>
    </ligand>
</feature>
<dbReference type="EMBL" id="PKPP01007789">
    <property type="protein sequence ID" value="PWA52449.1"/>
    <property type="molecule type" value="Genomic_DNA"/>
</dbReference>
<keyword evidence="4 14" id="KW-0575">Peroxidase</keyword>
<dbReference type="GO" id="GO:0046872">
    <property type="term" value="F:metal ion binding"/>
    <property type="evidence" value="ECO:0007669"/>
    <property type="project" value="UniProtKB-KW"/>
</dbReference>
<comment type="cofactor">
    <cofactor evidence="10">
        <name>Ca(2+)</name>
        <dbReference type="ChEBI" id="CHEBI:29108"/>
    </cofactor>
    <text evidence="10">Binds 2 calcium ions per subunit.</text>
</comment>
<sequence>MFFHDCFVNGCDGSILIDGPSAEKTVVPNVPIRGFEVIDAAKTQLEATCPGVVSCADILALAARDSVVLLCISCRVVDVDGKCQRDGEMDWFHKHLILQIYQPLTIQLASKSESFLKKVLTLKILLLLLELTNLLGQQTKRLAGFEGVQEVRDISGSPHSHLIDDIAIGLEIRVYQIELRVLIWGQTGIAMVELSGV</sequence>
<feature type="domain" description="Plant heme peroxidase family profile" evidence="13">
    <location>
        <begin position="1"/>
        <end position="139"/>
    </location>
</feature>
<feature type="binding site" evidence="10">
    <location>
        <position position="14"/>
    </location>
    <ligand>
        <name>Ca(2+)</name>
        <dbReference type="ChEBI" id="CHEBI:29108"/>
        <label>1</label>
    </ligand>
</feature>
<keyword evidence="11" id="KW-1015">Disulfide bond</keyword>
<dbReference type="Gene3D" id="1.10.520.10">
    <property type="match status" value="1"/>
</dbReference>
<evidence type="ECO:0000256" key="5">
    <source>
        <dbReference type="ARBA" id="ARBA00022617"/>
    </source>
</evidence>
<evidence type="ECO:0000256" key="1">
    <source>
        <dbReference type="ARBA" id="ARBA00000189"/>
    </source>
</evidence>
<feature type="active site" description="Proton acceptor" evidence="9">
    <location>
        <position position="4"/>
    </location>
</feature>
<dbReference type="STRING" id="35608.A0A2U1LTX0"/>
<dbReference type="PRINTS" id="PR00461">
    <property type="entry name" value="PLPEROXIDASE"/>
</dbReference>
<feature type="binding site" evidence="10">
    <location>
        <position position="12"/>
    </location>
    <ligand>
        <name>Ca(2+)</name>
        <dbReference type="ChEBI" id="CHEBI:29108"/>
        <label>1</label>
    </ligand>
</feature>
<dbReference type="PANTHER" id="PTHR31235">
    <property type="entry name" value="PEROXIDASE 25-RELATED"/>
    <property type="match status" value="1"/>
</dbReference>
<dbReference type="Proteomes" id="UP000245207">
    <property type="component" value="Unassembled WGS sequence"/>
</dbReference>
<keyword evidence="6 10" id="KW-0479">Metal-binding</keyword>
<keyword evidence="10" id="KW-0106">Calcium</keyword>
<evidence type="ECO:0000256" key="9">
    <source>
        <dbReference type="PIRSR" id="PIRSR600823-1"/>
    </source>
</evidence>
<evidence type="ECO:0000259" key="13">
    <source>
        <dbReference type="PROSITE" id="PS50873"/>
    </source>
</evidence>
<keyword evidence="15" id="KW-1185">Reference proteome</keyword>
<accession>A0A2U1LTX0</accession>
<feature type="binding site" evidence="10">
    <location>
        <position position="10"/>
    </location>
    <ligand>
        <name>Ca(2+)</name>
        <dbReference type="ChEBI" id="CHEBI:29108"/>
        <label>1</label>
    </ligand>
</feature>
<evidence type="ECO:0000313" key="14">
    <source>
        <dbReference type="EMBL" id="PWA52449.1"/>
    </source>
</evidence>
<evidence type="ECO:0000313" key="15">
    <source>
        <dbReference type="Proteomes" id="UP000245207"/>
    </source>
</evidence>
<comment type="caution">
    <text evidence="14">The sequence shown here is derived from an EMBL/GenBank/DDBJ whole genome shotgun (WGS) entry which is preliminary data.</text>
</comment>
<proteinExistence type="inferred from homology"/>
<comment type="catalytic activity">
    <reaction evidence="1">
        <text>2 a phenolic donor + H2O2 = 2 a phenolic radical donor + 2 H2O</text>
        <dbReference type="Rhea" id="RHEA:56136"/>
        <dbReference type="ChEBI" id="CHEBI:15377"/>
        <dbReference type="ChEBI" id="CHEBI:16240"/>
        <dbReference type="ChEBI" id="CHEBI:139520"/>
        <dbReference type="ChEBI" id="CHEBI:139521"/>
        <dbReference type="EC" id="1.11.1.7"/>
    </reaction>
</comment>
<evidence type="ECO:0000256" key="4">
    <source>
        <dbReference type="ARBA" id="ARBA00022559"/>
    </source>
</evidence>
<evidence type="ECO:0000256" key="3">
    <source>
        <dbReference type="ARBA" id="ARBA00012313"/>
    </source>
</evidence>
<organism evidence="14 15">
    <name type="scientific">Artemisia annua</name>
    <name type="common">Sweet wormwood</name>
    <dbReference type="NCBI Taxonomy" id="35608"/>
    <lineage>
        <taxon>Eukaryota</taxon>
        <taxon>Viridiplantae</taxon>
        <taxon>Streptophyta</taxon>
        <taxon>Embryophyta</taxon>
        <taxon>Tracheophyta</taxon>
        <taxon>Spermatophyta</taxon>
        <taxon>Magnoliopsida</taxon>
        <taxon>eudicotyledons</taxon>
        <taxon>Gunneridae</taxon>
        <taxon>Pentapetalae</taxon>
        <taxon>asterids</taxon>
        <taxon>campanulids</taxon>
        <taxon>Asterales</taxon>
        <taxon>Asteraceae</taxon>
        <taxon>Asteroideae</taxon>
        <taxon>Anthemideae</taxon>
        <taxon>Artemisiinae</taxon>
        <taxon>Artemisia</taxon>
    </lineage>
</organism>
<dbReference type="InterPro" id="IPR010255">
    <property type="entry name" value="Haem_peroxidase_sf"/>
</dbReference>
<gene>
    <name evidence="14" type="ORF">CTI12_AA454140</name>
</gene>
<protein>
    <recommendedName>
        <fullName evidence="3">peroxidase</fullName>
        <ecNumber evidence="3">1.11.1.7</ecNumber>
    </recommendedName>
</protein>